<feature type="binding site" evidence="7">
    <location>
        <position position="347"/>
    </location>
    <ligand>
        <name>FAD</name>
        <dbReference type="ChEBI" id="CHEBI:57692"/>
    </ligand>
</feature>
<sequence length="434" mass="46876">MRHIAIIGSGPAGYYTAEAAQKQWGDDVRVDIFDMLPVPYGLIRTGVAPDHQSIKGVSRRYEATALSDNVRFVGNVKVGQDVTIPELQDLYDAVVLATGAPHDRKMDLPGEDLPGVYGSAAFVGWYNGHPQFATLDPDLSGDTAVVIGMGNVALDVTRILSKTRAEFDGSDIVAHALDVLDTSKLRRIVVLGRRGPHQIMMTPKELGELSHLSRAAPRVDPQDLPEVGEDALLEPGMRKSVNHLRSFAAIPASHYADTQIEIEFDFFASPRAILGTGKVEGIEVERTTVEAGRAIGTGETYVIPASLVVCCIGYQTSRIPDVPFDERAGRFANDEGRILPGLYCVGWARRGPSGTIGTNRPDGFGIVEKIAEDIGAGAGKAGRPGFDALAAARGLEVVTFRDWKKIEAAEEQRARDGAPREKFVHVDDMIAARR</sequence>
<reference evidence="10" key="2">
    <citation type="submission" date="2020-09" db="EMBL/GenBank/DDBJ databases">
        <authorList>
            <person name="Sun Q."/>
            <person name="Kim S."/>
        </authorList>
    </citation>
    <scope>NUCLEOTIDE SEQUENCE</scope>
    <source>
        <strain evidence="10">KCTC 32422</strain>
    </source>
</reference>
<keyword evidence="3" id="KW-0285">Flavoprotein</keyword>
<dbReference type="InterPro" id="IPR055275">
    <property type="entry name" value="Ferredox_Rdtase"/>
</dbReference>
<evidence type="ECO:0000256" key="5">
    <source>
        <dbReference type="ARBA" id="ARBA00022857"/>
    </source>
</evidence>
<name>A0A918RL81_9SPHN</name>
<evidence type="ECO:0000256" key="2">
    <source>
        <dbReference type="ARBA" id="ARBA00008312"/>
    </source>
</evidence>
<feature type="binding site" evidence="8">
    <location>
        <position position="205"/>
    </location>
    <ligand>
        <name>NADP(+)</name>
        <dbReference type="ChEBI" id="CHEBI:58349"/>
    </ligand>
</feature>
<feature type="binding site" evidence="8">
    <location>
        <begin position="193"/>
        <end position="194"/>
    </location>
    <ligand>
        <name>NADP(+)</name>
        <dbReference type="ChEBI" id="CHEBI:58349"/>
    </ligand>
</feature>
<dbReference type="SUPFAM" id="SSF51971">
    <property type="entry name" value="Nucleotide-binding domain"/>
    <property type="match status" value="2"/>
</dbReference>
<gene>
    <name evidence="10" type="ORF">GCM10011617_26010</name>
</gene>
<proteinExistence type="inferred from homology"/>
<evidence type="ECO:0000259" key="9">
    <source>
        <dbReference type="Pfam" id="PF07992"/>
    </source>
</evidence>
<dbReference type="PANTHER" id="PTHR48467">
    <property type="entry name" value="GLUTAMATE SYNTHASE 1 [NADH], CHLOROPLASTIC-LIKE"/>
    <property type="match status" value="1"/>
</dbReference>
<keyword evidence="4 7" id="KW-0274">FAD</keyword>
<dbReference type="InterPro" id="IPR023753">
    <property type="entry name" value="FAD/NAD-binding_dom"/>
</dbReference>
<dbReference type="Gene3D" id="3.50.50.60">
    <property type="entry name" value="FAD/NAD(P)-binding domain"/>
    <property type="match status" value="1"/>
</dbReference>
<accession>A0A918RL81</accession>
<keyword evidence="5 8" id="KW-0521">NADP</keyword>
<protein>
    <submittedName>
        <fullName evidence="10">NADP oxidoreductase</fullName>
    </submittedName>
</protein>
<comment type="similarity">
    <text evidence="2">Belongs to the ferredoxin--NADP reductase type 1 family.</text>
</comment>
<dbReference type="Gene3D" id="3.40.50.720">
    <property type="entry name" value="NAD(P)-binding Rossmann-like Domain"/>
    <property type="match status" value="1"/>
</dbReference>
<dbReference type="PIRSF" id="PIRSF000362">
    <property type="entry name" value="FNR"/>
    <property type="match status" value="1"/>
</dbReference>
<evidence type="ECO:0000256" key="1">
    <source>
        <dbReference type="ARBA" id="ARBA00001974"/>
    </source>
</evidence>
<feature type="binding site" evidence="8">
    <location>
        <position position="354"/>
    </location>
    <ligand>
        <name>NADP(+)</name>
        <dbReference type="ChEBI" id="CHEBI:58349"/>
    </ligand>
</feature>
<dbReference type="PANTHER" id="PTHR48467:SF1">
    <property type="entry name" value="GLUTAMATE SYNTHASE 1 [NADH], CHLOROPLASTIC-LIKE"/>
    <property type="match status" value="1"/>
</dbReference>
<dbReference type="Pfam" id="PF07992">
    <property type="entry name" value="Pyr_redox_2"/>
    <property type="match status" value="1"/>
</dbReference>
<feature type="domain" description="FAD/NAD(P)-binding" evidence="9">
    <location>
        <begin position="3"/>
        <end position="166"/>
    </location>
</feature>
<dbReference type="InterPro" id="IPR036188">
    <property type="entry name" value="FAD/NAD-bd_sf"/>
</dbReference>
<feature type="binding site" evidence="7">
    <location>
        <position position="42"/>
    </location>
    <ligand>
        <name>FAD</name>
        <dbReference type="ChEBI" id="CHEBI:57692"/>
    </ligand>
</feature>
<dbReference type="PRINTS" id="PR00419">
    <property type="entry name" value="ADXRDTASE"/>
</dbReference>
<reference evidence="10" key="1">
    <citation type="journal article" date="2014" name="Int. J. Syst. Evol. Microbiol.">
        <title>Complete genome sequence of Corynebacterium casei LMG S-19264T (=DSM 44701T), isolated from a smear-ripened cheese.</title>
        <authorList>
            <consortium name="US DOE Joint Genome Institute (JGI-PGF)"/>
            <person name="Walter F."/>
            <person name="Albersmeier A."/>
            <person name="Kalinowski J."/>
            <person name="Ruckert C."/>
        </authorList>
    </citation>
    <scope>NUCLEOTIDE SEQUENCE</scope>
    <source>
        <strain evidence="10">KCTC 32422</strain>
    </source>
</reference>
<keyword evidence="11" id="KW-1185">Reference proteome</keyword>
<evidence type="ECO:0000256" key="8">
    <source>
        <dbReference type="PIRSR" id="PIRSR000362-2"/>
    </source>
</evidence>
<feature type="binding site" evidence="7">
    <location>
        <position position="12"/>
    </location>
    <ligand>
        <name>FAD</name>
        <dbReference type="ChEBI" id="CHEBI:57692"/>
    </ligand>
</feature>
<dbReference type="AlphaFoldDB" id="A0A918RL81"/>
<comment type="cofactor">
    <cofactor evidence="1 7">
        <name>FAD</name>
        <dbReference type="ChEBI" id="CHEBI:57692"/>
    </cofactor>
</comment>
<evidence type="ECO:0000256" key="6">
    <source>
        <dbReference type="ARBA" id="ARBA00023002"/>
    </source>
</evidence>
<feature type="binding site" evidence="7">
    <location>
        <position position="78"/>
    </location>
    <ligand>
        <name>FAD</name>
        <dbReference type="ChEBI" id="CHEBI:57692"/>
    </ligand>
</feature>
<keyword evidence="6" id="KW-0560">Oxidoreductase</keyword>
<dbReference type="EMBL" id="BMZD01000007">
    <property type="protein sequence ID" value="GHA03878.1"/>
    <property type="molecule type" value="Genomic_DNA"/>
</dbReference>
<organism evidence="10 11">
    <name type="scientific">Novosphingobium arvoryzae</name>
    <dbReference type="NCBI Taxonomy" id="1256514"/>
    <lineage>
        <taxon>Bacteria</taxon>
        <taxon>Pseudomonadati</taxon>
        <taxon>Pseudomonadota</taxon>
        <taxon>Alphaproteobacteria</taxon>
        <taxon>Sphingomonadales</taxon>
        <taxon>Sphingomonadaceae</taxon>
        <taxon>Novosphingobium</taxon>
    </lineage>
</organism>
<dbReference type="RefSeq" id="WP_189542268.1">
    <property type="nucleotide sequence ID" value="NZ_BMZD01000007.1"/>
</dbReference>
<evidence type="ECO:0000256" key="7">
    <source>
        <dbReference type="PIRSR" id="PIRSR000362-1"/>
    </source>
</evidence>
<evidence type="ECO:0000313" key="10">
    <source>
        <dbReference type="EMBL" id="GHA03878.1"/>
    </source>
</evidence>
<evidence type="ECO:0000256" key="4">
    <source>
        <dbReference type="ARBA" id="ARBA00022827"/>
    </source>
</evidence>
<dbReference type="GO" id="GO:0016491">
    <property type="term" value="F:oxidoreductase activity"/>
    <property type="evidence" value="ECO:0007669"/>
    <property type="project" value="UniProtKB-KW"/>
</dbReference>
<feature type="binding site" evidence="7">
    <location>
        <begin position="354"/>
        <end position="356"/>
    </location>
    <ligand>
        <name>FAD</name>
        <dbReference type="ChEBI" id="CHEBI:57692"/>
    </ligand>
</feature>
<dbReference type="InterPro" id="IPR021163">
    <property type="entry name" value="Ferredox_Rdtase_adrenod"/>
</dbReference>
<evidence type="ECO:0000256" key="3">
    <source>
        <dbReference type="ARBA" id="ARBA00022630"/>
    </source>
</evidence>
<evidence type="ECO:0000313" key="11">
    <source>
        <dbReference type="Proteomes" id="UP000634139"/>
    </source>
</evidence>
<comment type="caution">
    <text evidence="10">The sequence shown here is derived from an EMBL/GenBank/DDBJ whole genome shotgun (WGS) entry which is preliminary data.</text>
</comment>
<dbReference type="Proteomes" id="UP000634139">
    <property type="component" value="Unassembled WGS sequence"/>
</dbReference>